<evidence type="ECO:0000259" key="7">
    <source>
        <dbReference type="PROSITE" id="PS51900"/>
    </source>
</evidence>
<keyword evidence="9" id="KW-1185">Reference proteome</keyword>
<dbReference type="Gene3D" id="1.10.443.10">
    <property type="entry name" value="Intergrase catalytic core"/>
    <property type="match status" value="1"/>
</dbReference>
<dbReference type="CDD" id="cd00801">
    <property type="entry name" value="INT_P4_C"/>
    <property type="match status" value="1"/>
</dbReference>
<evidence type="ECO:0000256" key="5">
    <source>
        <dbReference type="PROSITE-ProRule" id="PRU01248"/>
    </source>
</evidence>
<dbReference type="PANTHER" id="PTHR30629:SF2">
    <property type="entry name" value="PROPHAGE INTEGRASE INTS-RELATED"/>
    <property type="match status" value="1"/>
</dbReference>
<comment type="similarity">
    <text evidence="1">Belongs to the 'phage' integrase family.</text>
</comment>
<reference evidence="8 9" key="1">
    <citation type="submission" date="2023-08" db="EMBL/GenBank/DDBJ databases">
        <title>Implementing the SeqCode for naming new Mesorhizobium species isolated from Vachellia karroo root nodules.</title>
        <authorList>
            <person name="Van Lill M."/>
        </authorList>
    </citation>
    <scope>NUCLEOTIDE SEQUENCE [LARGE SCALE GENOMIC DNA]</scope>
    <source>
        <strain evidence="8 9">VK25D</strain>
    </source>
</reference>
<organism evidence="8 9">
    <name type="scientific">Mesorhizobium vachelliae</name>
    <dbReference type="NCBI Taxonomy" id="3072309"/>
    <lineage>
        <taxon>Bacteria</taxon>
        <taxon>Pseudomonadati</taxon>
        <taxon>Pseudomonadota</taxon>
        <taxon>Alphaproteobacteria</taxon>
        <taxon>Hyphomicrobiales</taxon>
        <taxon>Phyllobacteriaceae</taxon>
        <taxon>Mesorhizobium</taxon>
    </lineage>
</organism>
<comment type="caution">
    <text evidence="8">The sequence shown here is derived from an EMBL/GenBank/DDBJ whole genome shotgun (WGS) entry which is preliminary data.</text>
</comment>
<feature type="domain" description="Core-binding (CB)" evidence="7">
    <location>
        <begin position="98"/>
        <end position="179"/>
    </location>
</feature>
<dbReference type="PROSITE" id="PS51898">
    <property type="entry name" value="TYR_RECOMBINASE"/>
    <property type="match status" value="1"/>
</dbReference>
<name>A0ABU5A515_9HYPH</name>
<dbReference type="Gene3D" id="3.30.160.390">
    <property type="entry name" value="Integrase, DNA-binding domain"/>
    <property type="match status" value="1"/>
</dbReference>
<dbReference type="PANTHER" id="PTHR30629">
    <property type="entry name" value="PROPHAGE INTEGRASE"/>
    <property type="match status" value="1"/>
</dbReference>
<feature type="domain" description="Tyr recombinase" evidence="6">
    <location>
        <begin position="203"/>
        <end position="382"/>
    </location>
</feature>
<gene>
    <name evidence="8" type="ORF">RFM42_17355</name>
</gene>
<accession>A0ABU5A515</accession>
<evidence type="ECO:0000313" key="9">
    <source>
        <dbReference type="Proteomes" id="UP001285154"/>
    </source>
</evidence>
<dbReference type="InterPro" id="IPR002104">
    <property type="entry name" value="Integrase_catalytic"/>
</dbReference>
<evidence type="ECO:0000313" key="8">
    <source>
        <dbReference type="EMBL" id="MDX8532760.1"/>
    </source>
</evidence>
<evidence type="ECO:0000256" key="2">
    <source>
        <dbReference type="ARBA" id="ARBA00022908"/>
    </source>
</evidence>
<evidence type="ECO:0000259" key="6">
    <source>
        <dbReference type="PROSITE" id="PS51898"/>
    </source>
</evidence>
<sequence length="397" mass="44051">MPLTDAAVRSLKASGKDRKVADSGGLYLLVTAKGGRLWRLKYRFDNKEKTLALGAYPDVGLADARKKRDEAKSLLRGGTDPSAQRRLDKITASVARARTFSAVADEYIALQKRKGRAPATITKTEWVIDLARPVLGVRPINEITAPEILVALRQVEKRGRLETARRMRGVIGSVFRFGISSALCETDPTQALKGAIAGPQPKHHAALLQPKAFGGLLRSIREYDGTPEVRTALELSALLFPRPGELRQAHWSEFDLTTAVWSVPAGRMKMRREHRVPLSTQAVAILRDLHAITGWGQFLFPSVRSGKKPLSDNALNAALRRMGFTKGEATAHGFRATASTILNESGKWSVDAIERQLAHKDADAVRRAYHRGDHWDERVQMMQWWADQLDAMRSIKS</sequence>
<dbReference type="InterPro" id="IPR011010">
    <property type="entry name" value="DNA_brk_join_enz"/>
</dbReference>
<dbReference type="InterPro" id="IPR025166">
    <property type="entry name" value="Integrase_DNA_bind_dom"/>
</dbReference>
<dbReference type="Pfam" id="PF00589">
    <property type="entry name" value="Phage_integrase"/>
    <property type="match status" value="1"/>
</dbReference>
<dbReference type="Gene3D" id="1.10.150.130">
    <property type="match status" value="1"/>
</dbReference>
<dbReference type="PROSITE" id="PS51900">
    <property type="entry name" value="CB"/>
    <property type="match status" value="1"/>
</dbReference>
<dbReference type="Pfam" id="PF22022">
    <property type="entry name" value="Phage_int_M"/>
    <property type="match status" value="1"/>
</dbReference>
<dbReference type="InterPro" id="IPR010998">
    <property type="entry name" value="Integrase_recombinase_N"/>
</dbReference>
<dbReference type="Proteomes" id="UP001285154">
    <property type="component" value="Unassembled WGS sequence"/>
</dbReference>
<dbReference type="InterPro" id="IPR053876">
    <property type="entry name" value="Phage_int_M"/>
</dbReference>
<dbReference type="InterPro" id="IPR050808">
    <property type="entry name" value="Phage_Integrase"/>
</dbReference>
<dbReference type="EMBL" id="JAVIIQ010000006">
    <property type="protein sequence ID" value="MDX8532760.1"/>
    <property type="molecule type" value="Genomic_DNA"/>
</dbReference>
<evidence type="ECO:0000256" key="4">
    <source>
        <dbReference type="ARBA" id="ARBA00023172"/>
    </source>
</evidence>
<dbReference type="GO" id="GO:0003677">
    <property type="term" value="F:DNA binding"/>
    <property type="evidence" value="ECO:0007669"/>
    <property type="project" value="UniProtKB-KW"/>
</dbReference>
<keyword evidence="3 5" id="KW-0238">DNA-binding</keyword>
<protein>
    <submittedName>
        <fullName evidence="8">Integrase arm-type DNA-binding domain-containing protein</fullName>
    </submittedName>
</protein>
<dbReference type="SUPFAM" id="SSF56349">
    <property type="entry name" value="DNA breaking-rejoining enzymes"/>
    <property type="match status" value="1"/>
</dbReference>
<dbReference type="RefSeq" id="WP_320249052.1">
    <property type="nucleotide sequence ID" value="NZ_JAVIIQ010000006.1"/>
</dbReference>
<dbReference type="InterPro" id="IPR044068">
    <property type="entry name" value="CB"/>
</dbReference>
<keyword evidence="2" id="KW-0229">DNA integration</keyword>
<keyword evidence="4" id="KW-0233">DNA recombination</keyword>
<dbReference type="Pfam" id="PF13356">
    <property type="entry name" value="Arm-DNA-bind_3"/>
    <property type="match status" value="1"/>
</dbReference>
<evidence type="ECO:0000256" key="1">
    <source>
        <dbReference type="ARBA" id="ARBA00008857"/>
    </source>
</evidence>
<proteinExistence type="inferred from homology"/>
<evidence type="ECO:0000256" key="3">
    <source>
        <dbReference type="ARBA" id="ARBA00023125"/>
    </source>
</evidence>
<dbReference type="InterPro" id="IPR013762">
    <property type="entry name" value="Integrase-like_cat_sf"/>
</dbReference>
<dbReference type="InterPro" id="IPR038488">
    <property type="entry name" value="Integrase_DNA-bd_sf"/>
</dbReference>